<protein>
    <submittedName>
        <fullName evidence="2">Uncharacterized protein</fullName>
    </submittedName>
</protein>
<dbReference type="Proteomes" id="UP000287651">
    <property type="component" value="Unassembled WGS sequence"/>
</dbReference>
<gene>
    <name evidence="2" type="ORF">B296_00006891</name>
</gene>
<dbReference type="AlphaFoldDB" id="A0A427B0D0"/>
<reference evidence="2 3" key="1">
    <citation type="journal article" date="2014" name="Agronomy (Basel)">
        <title>A Draft Genome Sequence for Ensete ventricosum, the Drought-Tolerant Tree Against Hunger.</title>
        <authorList>
            <person name="Harrison J."/>
            <person name="Moore K.A."/>
            <person name="Paszkiewicz K."/>
            <person name="Jones T."/>
            <person name="Grant M."/>
            <person name="Ambacheew D."/>
            <person name="Muzemil S."/>
            <person name="Studholme D.J."/>
        </authorList>
    </citation>
    <scope>NUCLEOTIDE SEQUENCE [LARGE SCALE GENOMIC DNA]</scope>
</reference>
<proteinExistence type="predicted"/>
<evidence type="ECO:0000256" key="1">
    <source>
        <dbReference type="SAM" id="MobiDB-lite"/>
    </source>
</evidence>
<comment type="caution">
    <text evidence="2">The sequence shown here is derived from an EMBL/GenBank/DDBJ whole genome shotgun (WGS) entry which is preliminary data.</text>
</comment>
<dbReference type="EMBL" id="AMZH03000789">
    <property type="protein sequence ID" value="RRT81959.1"/>
    <property type="molecule type" value="Genomic_DNA"/>
</dbReference>
<accession>A0A427B0D0</accession>
<organism evidence="2 3">
    <name type="scientific">Ensete ventricosum</name>
    <name type="common">Abyssinian banana</name>
    <name type="synonym">Musa ensete</name>
    <dbReference type="NCBI Taxonomy" id="4639"/>
    <lineage>
        <taxon>Eukaryota</taxon>
        <taxon>Viridiplantae</taxon>
        <taxon>Streptophyta</taxon>
        <taxon>Embryophyta</taxon>
        <taxon>Tracheophyta</taxon>
        <taxon>Spermatophyta</taxon>
        <taxon>Magnoliopsida</taxon>
        <taxon>Liliopsida</taxon>
        <taxon>Zingiberales</taxon>
        <taxon>Musaceae</taxon>
        <taxon>Ensete</taxon>
    </lineage>
</organism>
<feature type="region of interest" description="Disordered" evidence="1">
    <location>
        <begin position="112"/>
        <end position="132"/>
    </location>
</feature>
<name>A0A427B0D0_ENSVE</name>
<evidence type="ECO:0000313" key="2">
    <source>
        <dbReference type="EMBL" id="RRT81959.1"/>
    </source>
</evidence>
<evidence type="ECO:0000313" key="3">
    <source>
        <dbReference type="Proteomes" id="UP000287651"/>
    </source>
</evidence>
<sequence length="132" mass="14984">MPLPCRRHLLPLTSSLLHQIASSATCSQMPSHSLLCHYYFCHYSHQCCPLLLLAMSLWVTVTIACSHAAADRCYLNITDLEVYTMALEKAIDAKLEAFENRMEEKMRSPFAEFSIGRPLSPRKSQHGEISDR</sequence>